<dbReference type="GO" id="GO:0042438">
    <property type="term" value="P:melanin biosynthetic process"/>
    <property type="evidence" value="ECO:0007669"/>
    <property type="project" value="UniProtKB-KW"/>
</dbReference>
<comment type="subunit">
    <text evidence="3">Homotrimer.</text>
</comment>
<dbReference type="PANTHER" id="PTHR11954:SF22">
    <property type="entry name" value="D-DOPACHROME DECARBOXYLASE"/>
    <property type="match status" value="1"/>
</dbReference>
<dbReference type="GO" id="GO:0033981">
    <property type="term" value="F:D-dopachrome decarboxylase activity"/>
    <property type="evidence" value="ECO:0007669"/>
    <property type="project" value="UniProtKB-EC"/>
</dbReference>
<protein>
    <recommendedName>
        <fullName evidence="9">D-dopachrome decarboxylase</fullName>
        <ecNumber evidence="9">4.1.1.84</ecNumber>
    </recommendedName>
</protein>
<sequence>MPIVLFRTNLPNDKISHDFHKQLSAKLAQVLGKKEEAVLVTVECGARLCRGGNFDPMCELHIISLYFNTSAQTQAATAALTPFITQHTHIPSNRVVLSFQAPEPFMVAIDGKVVQR</sequence>
<dbReference type="AlphaFoldDB" id="A0AAE1BU44"/>
<dbReference type="Proteomes" id="UP001286313">
    <property type="component" value="Unassembled WGS sequence"/>
</dbReference>
<gene>
    <name evidence="10" type="ORF">Pcinc_036780</name>
</gene>
<evidence type="ECO:0000256" key="2">
    <source>
        <dbReference type="ARBA" id="ARBA00005851"/>
    </source>
</evidence>
<evidence type="ECO:0000313" key="11">
    <source>
        <dbReference type="Proteomes" id="UP001286313"/>
    </source>
</evidence>
<comment type="function">
    <text evidence="8">Tautomerization of D-dopachrome with decarboxylation to give 5,6-dihydroxyindole (DHI).</text>
</comment>
<evidence type="ECO:0000256" key="6">
    <source>
        <dbReference type="ARBA" id="ARBA00023101"/>
    </source>
</evidence>
<organism evidence="10 11">
    <name type="scientific">Petrolisthes cinctipes</name>
    <name type="common">Flat porcelain crab</name>
    <dbReference type="NCBI Taxonomy" id="88211"/>
    <lineage>
        <taxon>Eukaryota</taxon>
        <taxon>Metazoa</taxon>
        <taxon>Ecdysozoa</taxon>
        <taxon>Arthropoda</taxon>
        <taxon>Crustacea</taxon>
        <taxon>Multicrustacea</taxon>
        <taxon>Malacostraca</taxon>
        <taxon>Eumalacostraca</taxon>
        <taxon>Eucarida</taxon>
        <taxon>Decapoda</taxon>
        <taxon>Pleocyemata</taxon>
        <taxon>Anomura</taxon>
        <taxon>Galatheoidea</taxon>
        <taxon>Porcellanidae</taxon>
        <taxon>Petrolisthes</taxon>
    </lineage>
</organism>
<name>A0AAE1BU44_PETCI</name>
<comment type="similarity">
    <text evidence="2">Belongs to the MIF family.</text>
</comment>
<evidence type="ECO:0000256" key="1">
    <source>
        <dbReference type="ARBA" id="ARBA00004496"/>
    </source>
</evidence>
<accession>A0AAE1BU44</accession>
<evidence type="ECO:0000313" key="10">
    <source>
        <dbReference type="EMBL" id="KAK3856936.1"/>
    </source>
</evidence>
<evidence type="ECO:0000256" key="3">
    <source>
        <dbReference type="ARBA" id="ARBA00011233"/>
    </source>
</evidence>
<dbReference type="PANTHER" id="PTHR11954">
    <property type="entry name" value="D-DOPACHROME DECARBOXYLASE"/>
    <property type="match status" value="1"/>
</dbReference>
<keyword evidence="6" id="KW-0470">Melanin biosynthesis</keyword>
<reference evidence="10" key="1">
    <citation type="submission" date="2023-10" db="EMBL/GenBank/DDBJ databases">
        <title>Genome assemblies of two species of porcelain crab, Petrolisthes cinctipes and Petrolisthes manimaculis (Anomura: Porcellanidae).</title>
        <authorList>
            <person name="Angst P."/>
        </authorList>
    </citation>
    <scope>NUCLEOTIDE SEQUENCE</scope>
    <source>
        <strain evidence="10">PB745_01</strain>
        <tissue evidence="10">Gill</tissue>
    </source>
</reference>
<dbReference type="EMBL" id="JAWQEG010005744">
    <property type="protein sequence ID" value="KAK3856936.1"/>
    <property type="molecule type" value="Genomic_DNA"/>
</dbReference>
<evidence type="ECO:0000256" key="7">
    <source>
        <dbReference type="ARBA" id="ARBA00023239"/>
    </source>
</evidence>
<dbReference type="InterPro" id="IPR001398">
    <property type="entry name" value="Macrophage_inhib_fac"/>
</dbReference>
<evidence type="ECO:0000256" key="9">
    <source>
        <dbReference type="ARBA" id="ARBA00038884"/>
    </source>
</evidence>
<proteinExistence type="inferred from homology"/>
<keyword evidence="4" id="KW-0963">Cytoplasm</keyword>
<dbReference type="SUPFAM" id="SSF55331">
    <property type="entry name" value="Tautomerase/MIF"/>
    <property type="match status" value="1"/>
</dbReference>
<dbReference type="Pfam" id="PF01187">
    <property type="entry name" value="MIF"/>
    <property type="match status" value="1"/>
</dbReference>
<dbReference type="GO" id="GO:0005737">
    <property type="term" value="C:cytoplasm"/>
    <property type="evidence" value="ECO:0007669"/>
    <property type="project" value="UniProtKB-SubCell"/>
</dbReference>
<evidence type="ECO:0000256" key="4">
    <source>
        <dbReference type="ARBA" id="ARBA00022490"/>
    </source>
</evidence>
<evidence type="ECO:0000256" key="5">
    <source>
        <dbReference type="ARBA" id="ARBA00022990"/>
    </source>
</evidence>
<keyword evidence="11" id="KW-1185">Reference proteome</keyword>
<comment type="caution">
    <text evidence="10">The sequence shown here is derived from an EMBL/GenBank/DDBJ whole genome shotgun (WGS) entry which is preliminary data.</text>
</comment>
<comment type="subcellular location">
    <subcellularLocation>
        <location evidence="1">Cytoplasm</location>
    </subcellularLocation>
</comment>
<dbReference type="GO" id="GO:0005615">
    <property type="term" value="C:extracellular space"/>
    <property type="evidence" value="ECO:0007669"/>
    <property type="project" value="TreeGrafter"/>
</dbReference>
<keyword evidence="5" id="KW-0007">Acetylation</keyword>
<dbReference type="Gene3D" id="3.30.429.10">
    <property type="entry name" value="Macrophage Migration Inhibitory Factor"/>
    <property type="match status" value="1"/>
</dbReference>
<evidence type="ECO:0000256" key="8">
    <source>
        <dbReference type="ARBA" id="ARBA00037460"/>
    </source>
</evidence>
<dbReference type="InterPro" id="IPR014347">
    <property type="entry name" value="Tautomerase/MIF_sf"/>
</dbReference>
<dbReference type="EC" id="4.1.1.84" evidence="9"/>
<dbReference type="GO" id="GO:0050178">
    <property type="term" value="F:phenylpyruvate tautomerase activity"/>
    <property type="evidence" value="ECO:0007669"/>
    <property type="project" value="TreeGrafter"/>
</dbReference>
<keyword evidence="7" id="KW-0456">Lyase</keyword>